<feature type="coiled-coil region" evidence="1">
    <location>
        <begin position="32"/>
        <end position="99"/>
    </location>
</feature>
<dbReference type="EMBL" id="JYFQ01000156">
    <property type="protein sequence ID" value="KKZ11028.1"/>
    <property type="molecule type" value="Genomic_DNA"/>
</dbReference>
<gene>
    <name evidence="3" type="ORF">TQ37_07855</name>
</gene>
<accession>A0A0G8ASR3</accession>
<evidence type="ECO:0000256" key="2">
    <source>
        <dbReference type="SAM" id="Phobius"/>
    </source>
</evidence>
<evidence type="ECO:0000256" key="1">
    <source>
        <dbReference type="SAM" id="Coils"/>
    </source>
</evidence>
<comment type="caution">
    <text evidence="3">The sequence shown here is derived from an EMBL/GenBank/DDBJ whole genome shotgun (WGS) entry which is preliminary data.</text>
</comment>
<evidence type="ECO:0000313" key="4">
    <source>
        <dbReference type="Proteomes" id="UP000035037"/>
    </source>
</evidence>
<dbReference type="AlphaFoldDB" id="A0A0G8ASR3"/>
<reference evidence="3 4" key="1">
    <citation type="submission" date="2015-02" db="EMBL/GenBank/DDBJ databases">
        <authorList>
            <person name="Slaby B."/>
            <person name="Hentschel U."/>
        </authorList>
    </citation>
    <scope>NUCLEOTIDE SEQUENCE [LARGE SCALE GENOMIC DNA]</scope>
    <source>
        <strain evidence="3">15L</strain>
    </source>
</reference>
<organism evidence="3 4">
    <name type="scientific">Candidatus Synechococcus spongiarum 15L</name>
    <dbReference type="NCBI Taxonomy" id="1608419"/>
    <lineage>
        <taxon>Bacteria</taxon>
        <taxon>Bacillati</taxon>
        <taxon>Cyanobacteriota</taxon>
        <taxon>Cyanophyceae</taxon>
        <taxon>Synechococcales</taxon>
        <taxon>Synechococcaceae</taxon>
        <taxon>Synechococcus</taxon>
    </lineage>
</organism>
<feature type="transmembrane region" description="Helical" evidence="2">
    <location>
        <begin position="12"/>
        <end position="29"/>
    </location>
</feature>
<keyword evidence="2" id="KW-0812">Transmembrane</keyword>
<proteinExistence type="predicted"/>
<protein>
    <submittedName>
        <fullName evidence="3">Uncharacterized protein</fullName>
    </submittedName>
</protein>
<evidence type="ECO:0000313" key="3">
    <source>
        <dbReference type="EMBL" id="KKZ11028.1"/>
    </source>
</evidence>
<reference evidence="3 4" key="2">
    <citation type="submission" date="2015-05" db="EMBL/GenBank/DDBJ databases">
        <title>Lifestyle Evolution in Cyanobacterial Symbionts of Sponges.</title>
        <authorList>
            <person name="Burgsdorf I."/>
            <person name="Slaby B.M."/>
            <person name="Handley K.M."/>
            <person name="Haber M."/>
            <person name="Blom J."/>
            <person name="Marshall C.W."/>
            <person name="Gilbert J.A."/>
            <person name="Hentschel U."/>
            <person name="Steindler L."/>
        </authorList>
    </citation>
    <scope>NUCLEOTIDE SEQUENCE [LARGE SCALE GENOMIC DNA]</scope>
    <source>
        <strain evidence="3">15L</strain>
    </source>
</reference>
<keyword evidence="2" id="KW-0472">Membrane</keyword>
<name>A0A0G8ASR3_9SYNE</name>
<dbReference type="Proteomes" id="UP000035037">
    <property type="component" value="Unassembled WGS sequence"/>
</dbReference>
<keyword evidence="1" id="KW-0175">Coiled coil</keyword>
<dbReference type="PATRIC" id="fig|1608419.3.peg.712"/>
<sequence>MPSLPPELGQWFAPSVFLAVLGLILGLQGKRIDEQGKRIDEQGKRIDELRADLKASEARQQQDMKELRAEMKEGFAQCRAEQREDNRALNEKLDRLVEALLTTRQS</sequence>
<keyword evidence="2" id="KW-1133">Transmembrane helix</keyword>